<accession>A0A916S2E8</accession>
<comment type="caution">
    <text evidence="1">The sequence shown here is derived from an EMBL/GenBank/DDBJ whole genome shotgun (WGS) entry which is preliminary data.</text>
</comment>
<proteinExistence type="predicted"/>
<gene>
    <name evidence="1" type="ORF">GCM10011507_34900</name>
</gene>
<organism evidence="1 2">
    <name type="scientific">Edaphobacter acidisoli</name>
    <dbReference type="NCBI Taxonomy" id="2040573"/>
    <lineage>
        <taxon>Bacteria</taxon>
        <taxon>Pseudomonadati</taxon>
        <taxon>Acidobacteriota</taxon>
        <taxon>Terriglobia</taxon>
        <taxon>Terriglobales</taxon>
        <taxon>Acidobacteriaceae</taxon>
        <taxon>Edaphobacter</taxon>
    </lineage>
</organism>
<evidence type="ECO:0008006" key="3">
    <source>
        <dbReference type="Google" id="ProtNLM"/>
    </source>
</evidence>
<keyword evidence="2" id="KW-1185">Reference proteome</keyword>
<dbReference type="Proteomes" id="UP000648801">
    <property type="component" value="Unassembled WGS sequence"/>
</dbReference>
<name>A0A916S2E8_9BACT</name>
<sequence length="143" mass="15519">MILEGIVALIVQAGSGLEAITANRIFPITLPENIGATLATGPAITFQIVGGRSDPTFETSGLQMLRVQFDCYAVGTASASGAKTAYQVRDALTQLLNGYRGALPDGSWLEGAELIQMIDFFESAARQYRCMVEFYLYFNFNFA</sequence>
<reference evidence="1" key="2">
    <citation type="submission" date="2020-09" db="EMBL/GenBank/DDBJ databases">
        <authorList>
            <person name="Sun Q."/>
            <person name="Zhou Y."/>
        </authorList>
    </citation>
    <scope>NUCLEOTIDE SEQUENCE</scope>
    <source>
        <strain evidence="1">CGMCC 1.15447</strain>
    </source>
</reference>
<protein>
    <recommendedName>
        <fullName evidence="3">DUF3168 domain-containing protein</fullName>
    </recommendedName>
</protein>
<evidence type="ECO:0000313" key="1">
    <source>
        <dbReference type="EMBL" id="GGA80703.1"/>
    </source>
</evidence>
<evidence type="ECO:0000313" key="2">
    <source>
        <dbReference type="Proteomes" id="UP000648801"/>
    </source>
</evidence>
<dbReference type="AlphaFoldDB" id="A0A916S2E8"/>
<reference evidence="1" key="1">
    <citation type="journal article" date="2014" name="Int. J. Syst. Evol. Microbiol.">
        <title>Complete genome sequence of Corynebacterium casei LMG S-19264T (=DSM 44701T), isolated from a smear-ripened cheese.</title>
        <authorList>
            <consortium name="US DOE Joint Genome Institute (JGI-PGF)"/>
            <person name="Walter F."/>
            <person name="Albersmeier A."/>
            <person name="Kalinowski J."/>
            <person name="Ruckert C."/>
        </authorList>
    </citation>
    <scope>NUCLEOTIDE SEQUENCE</scope>
    <source>
        <strain evidence="1">CGMCC 1.15447</strain>
    </source>
</reference>
<dbReference type="EMBL" id="BMJB01000006">
    <property type="protein sequence ID" value="GGA80703.1"/>
    <property type="molecule type" value="Genomic_DNA"/>
</dbReference>
<dbReference type="RefSeq" id="WP_188760831.1">
    <property type="nucleotide sequence ID" value="NZ_BMJB01000006.1"/>
</dbReference>